<sequence length="113" mass="12469">MDDNQKEIIVAEKERNAPNVDATKIDQLILDASDQSETDEYKGFLDLGFMAQVVVPLSVVYPDSYFEGEIPQGTYNDIESKDKKINPRKRKASFSGRVTDTKTGSSSTTSDGA</sequence>
<feature type="region of interest" description="Disordered" evidence="1">
    <location>
        <begin position="71"/>
        <end position="113"/>
    </location>
</feature>
<protein>
    <submittedName>
        <fullName evidence="2">Uncharacterized protein</fullName>
    </submittedName>
</protein>
<accession>A0AA35YZA2</accession>
<gene>
    <name evidence="2" type="ORF">LSALG_LOCUS22629</name>
</gene>
<evidence type="ECO:0000256" key="1">
    <source>
        <dbReference type="SAM" id="MobiDB-lite"/>
    </source>
</evidence>
<name>A0AA35YZA2_LACSI</name>
<feature type="compositionally biased region" description="Low complexity" evidence="1">
    <location>
        <begin position="101"/>
        <end position="113"/>
    </location>
</feature>
<dbReference type="EMBL" id="OX465080">
    <property type="protein sequence ID" value="CAI9283013.1"/>
    <property type="molecule type" value="Genomic_DNA"/>
</dbReference>
<organism evidence="2 3">
    <name type="scientific">Lactuca saligna</name>
    <name type="common">Willowleaf lettuce</name>
    <dbReference type="NCBI Taxonomy" id="75948"/>
    <lineage>
        <taxon>Eukaryota</taxon>
        <taxon>Viridiplantae</taxon>
        <taxon>Streptophyta</taxon>
        <taxon>Embryophyta</taxon>
        <taxon>Tracheophyta</taxon>
        <taxon>Spermatophyta</taxon>
        <taxon>Magnoliopsida</taxon>
        <taxon>eudicotyledons</taxon>
        <taxon>Gunneridae</taxon>
        <taxon>Pentapetalae</taxon>
        <taxon>asterids</taxon>
        <taxon>campanulids</taxon>
        <taxon>Asterales</taxon>
        <taxon>Asteraceae</taxon>
        <taxon>Cichorioideae</taxon>
        <taxon>Cichorieae</taxon>
        <taxon>Lactucinae</taxon>
        <taxon>Lactuca</taxon>
    </lineage>
</organism>
<dbReference type="Proteomes" id="UP001177003">
    <property type="component" value="Chromosome 4"/>
</dbReference>
<reference evidence="2" key="1">
    <citation type="submission" date="2023-04" db="EMBL/GenBank/DDBJ databases">
        <authorList>
            <person name="Vijverberg K."/>
            <person name="Xiong W."/>
            <person name="Schranz E."/>
        </authorList>
    </citation>
    <scope>NUCLEOTIDE SEQUENCE</scope>
</reference>
<evidence type="ECO:0000313" key="2">
    <source>
        <dbReference type="EMBL" id="CAI9283013.1"/>
    </source>
</evidence>
<evidence type="ECO:0000313" key="3">
    <source>
        <dbReference type="Proteomes" id="UP001177003"/>
    </source>
</evidence>
<dbReference type="AlphaFoldDB" id="A0AA35YZA2"/>
<keyword evidence="3" id="KW-1185">Reference proteome</keyword>
<proteinExistence type="predicted"/>